<accession>A0A3M7R379</accession>
<evidence type="ECO:0000313" key="1">
    <source>
        <dbReference type="EMBL" id="RNA17708.1"/>
    </source>
</evidence>
<dbReference type="EMBL" id="REGN01004392">
    <property type="protein sequence ID" value="RNA17708.1"/>
    <property type="molecule type" value="Genomic_DNA"/>
</dbReference>
<organism evidence="1 2">
    <name type="scientific">Brachionus plicatilis</name>
    <name type="common">Marine rotifer</name>
    <name type="synonym">Brachionus muelleri</name>
    <dbReference type="NCBI Taxonomy" id="10195"/>
    <lineage>
        <taxon>Eukaryota</taxon>
        <taxon>Metazoa</taxon>
        <taxon>Spiralia</taxon>
        <taxon>Gnathifera</taxon>
        <taxon>Rotifera</taxon>
        <taxon>Eurotatoria</taxon>
        <taxon>Monogononta</taxon>
        <taxon>Pseudotrocha</taxon>
        <taxon>Ploima</taxon>
        <taxon>Brachionidae</taxon>
        <taxon>Brachionus</taxon>
    </lineage>
</organism>
<name>A0A3M7R379_BRAPC</name>
<gene>
    <name evidence="1" type="ORF">BpHYR1_054505</name>
</gene>
<comment type="caution">
    <text evidence="1">The sequence shown here is derived from an EMBL/GenBank/DDBJ whole genome shotgun (WGS) entry which is preliminary data.</text>
</comment>
<keyword evidence="2" id="KW-1185">Reference proteome</keyword>
<proteinExistence type="predicted"/>
<sequence length="144" mass="17518">MIEFNRFVSNQSLINYSRENMYYLTVHEFFKRQNNNQMLKMISDYHTIIENNDPVRIDRIKKALYKKKQFLMNFGYEKFNIPFSKFYTIEEDFKDDLIRSVDFEKICIKTLNDCDSFYTTNSTSRSSKKAKTTKNRIEYLLFII</sequence>
<dbReference type="Proteomes" id="UP000276133">
    <property type="component" value="Unassembled WGS sequence"/>
</dbReference>
<dbReference type="AlphaFoldDB" id="A0A3M7R379"/>
<evidence type="ECO:0000313" key="2">
    <source>
        <dbReference type="Proteomes" id="UP000276133"/>
    </source>
</evidence>
<reference evidence="1 2" key="1">
    <citation type="journal article" date="2018" name="Sci. Rep.">
        <title>Genomic signatures of local adaptation to the degree of environmental predictability in rotifers.</title>
        <authorList>
            <person name="Franch-Gras L."/>
            <person name="Hahn C."/>
            <person name="Garcia-Roger E.M."/>
            <person name="Carmona M.J."/>
            <person name="Serra M."/>
            <person name="Gomez A."/>
        </authorList>
    </citation>
    <scope>NUCLEOTIDE SEQUENCE [LARGE SCALE GENOMIC DNA]</scope>
    <source>
        <strain evidence="1">HYR1</strain>
    </source>
</reference>
<dbReference type="OrthoDB" id="10204354at2759"/>
<protein>
    <submittedName>
        <fullName evidence="1">Uncharacterized protein</fullName>
    </submittedName>
</protein>